<dbReference type="RefSeq" id="YP_010648789.1">
    <property type="nucleotide sequence ID" value="NC_070762.1"/>
</dbReference>
<reference evidence="1 2" key="1">
    <citation type="submission" date="2019-09" db="EMBL/GenBank/DDBJ databases">
        <authorList>
            <person name="Christie C.A."/>
            <person name="Diallo A.S."/>
            <person name="Dixon Z."/>
            <person name="McIntosh P.M."/>
            <person name="Murthy K.H."/>
            <person name="Rosen M.G."/>
            <person name="Simpson L.M."/>
            <person name="Koustas K."/>
            <person name="Fogarty M.P."/>
            <person name="Molloy S.D."/>
            <person name="Garlena R.A."/>
            <person name="Russell D.A."/>
            <person name="Pope W.H."/>
            <person name="Jacobs-Sera D."/>
            <person name="Hatfull G.F."/>
        </authorList>
    </citation>
    <scope>NUCLEOTIDE SEQUENCE [LARGE SCALE GENOMIC DNA]</scope>
</reference>
<dbReference type="EMBL" id="MN484601">
    <property type="protein sequence ID" value="QGF20259.1"/>
    <property type="molecule type" value="Genomic_DNA"/>
</dbReference>
<accession>A0A5Q2F157</accession>
<sequence length="49" mass="5924">MAEIERQMKVEAKNGYTSKYKRLSKKLGYLDEQLHPEVYARTRELHKKK</sequence>
<keyword evidence="2" id="KW-1185">Reference proteome</keyword>
<dbReference type="Proteomes" id="UP000400849">
    <property type="component" value="Segment"/>
</dbReference>
<proteinExistence type="predicted"/>
<dbReference type="GeneID" id="77924248"/>
<evidence type="ECO:0000313" key="2">
    <source>
        <dbReference type="Proteomes" id="UP000400849"/>
    </source>
</evidence>
<dbReference type="KEGG" id="vg:77924248"/>
<organism evidence="1 2">
    <name type="scientific">Gordonia phage Sixama</name>
    <dbReference type="NCBI Taxonomy" id="2653271"/>
    <lineage>
        <taxon>Viruses</taxon>
        <taxon>Duplodnaviria</taxon>
        <taxon>Heunggongvirae</taxon>
        <taxon>Uroviricota</taxon>
        <taxon>Caudoviricetes</taxon>
        <taxon>Sixamavirus</taxon>
        <taxon>Sixamavirus sixama</taxon>
    </lineage>
</organism>
<gene>
    <name evidence="1" type="primary">80</name>
    <name evidence="1" type="ORF">SEA_SIXAMA_80</name>
</gene>
<name>A0A5Q2F157_9CAUD</name>
<evidence type="ECO:0000313" key="1">
    <source>
        <dbReference type="EMBL" id="QGF20259.1"/>
    </source>
</evidence>
<protein>
    <submittedName>
        <fullName evidence="1">Uncharacterized protein</fullName>
    </submittedName>
</protein>